<dbReference type="PANTHER" id="PTHR43308:SF1">
    <property type="entry name" value="OUTER MEMBRANE PROTEIN ALPHA"/>
    <property type="match status" value="1"/>
</dbReference>
<dbReference type="InterPro" id="IPR051465">
    <property type="entry name" value="Cell_Envelope_Struct_Comp"/>
</dbReference>
<feature type="signal peptide" evidence="2">
    <location>
        <begin position="1"/>
        <end position="30"/>
    </location>
</feature>
<keyword evidence="2" id="KW-0732">Signal</keyword>
<dbReference type="PROSITE" id="PS51272">
    <property type="entry name" value="SLH"/>
    <property type="match status" value="3"/>
</dbReference>
<feature type="domain" description="SLH" evidence="3">
    <location>
        <begin position="1888"/>
        <end position="1951"/>
    </location>
</feature>
<dbReference type="InterPro" id="IPR046780">
    <property type="entry name" value="aBig_2"/>
</dbReference>
<evidence type="ECO:0000313" key="4">
    <source>
        <dbReference type="EMBL" id="OBR68077.1"/>
    </source>
</evidence>
<dbReference type="PANTHER" id="PTHR43308">
    <property type="entry name" value="OUTER MEMBRANE PROTEIN ALPHA-RELATED"/>
    <property type="match status" value="1"/>
</dbReference>
<dbReference type="NCBIfam" id="NF038133">
    <property type="entry name" value="choice_anch_L"/>
    <property type="match status" value="1"/>
</dbReference>
<organism evidence="4 5">
    <name type="scientific">Paenibacillus oryzae</name>
    <dbReference type="NCBI Taxonomy" id="1844972"/>
    <lineage>
        <taxon>Bacteria</taxon>
        <taxon>Bacillati</taxon>
        <taxon>Bacillota</taxon>
        <taxon>Bacilli</taxon>
        <taxon>Bacillales</taxon>
        <taxon>Paenibacillaceae</taxon>
        <taxon>Paenibacillus</taxon>
    </lineage>
</organism>
<dbReference type="InterPro" id="IPR038081">
    <property type="entry name" value="CalX-like_sf"/>
</dbReference>
<feature type="compositionally biased region" description="Polar residues" evidence="1">
    <location>
        <begin position="348"/>
        <end position="361"/>
    </location>
</feature>
<feature type="domain" description="SLH" evidence="3">
    <location>
        <begin position="1953"/>
        <end position="2013"/>
    </location>
</feature>
<dbReference type="InterPro" id="IPR001119">
    <property type="entry name" value="SLH_dom"/>
</dbReference>
<feature type="domain" description="SLH" evidence="3">
    <location>
        <begin position="1819"/>
        <end position="1887"/>
    </location>
</feature>
<feature type="region of interest" description="Disordered" evidence="1">
    <location>
        <begin position="348"/>
        <end position="368"/>
    </location>
</feature>
<reference evidence="4 5" key="1">
    <citation type="submission" date="2016-05" db="EMBL/GenBank/DDBJ databases">
        <title>Paenibacillus oryzae. sp. nov., isolated from the rice root.</title>
        <authorList>
            <person name="Zhang J."/>
            <person name="Zhang X."/>
        </authorList>
    </citation>
    <scope>NUCLEOTIDE SEQUENCE [LARGE SCALE GENOMIC DNA]</scope>
    <source>
        <strain evidence="4 5">1DrF-4</strain>
    </source>
</reference>
<keyword evidence="5" id="KW-1185">Reference proteome</keyword>
<gene>
    <name evidence="4" type="ORF">A7K91_07625</name>
</gene>
<dbReference type="RefSeq" id="WP_068679663.1">
    <property type="nucleotide sequence ID" value="NZ_LYPA01000029.1"/>
</dbReference>
<dbReference type="SUPFAM" id="SSF141072">
    <property type="entry name" value="CalX-like"/>
    <property type="match status" value="1"/>
</dbReference>
<sequence>MKKGRKKILNMCLIVAMLLTLLPGTGTIEAAGGLVVTQENDVNALVNKIVGSGITASNLKITGAAAAFGTFTGGKDIIGFEDGIILSTGKAVDVVGPNKKSDTSTTNNTAGDADLTQAINGRTFDAAVLEFDFVPASDTLSFQYVFSSEEYNEYANSQYNDTFAFFVNGVNAAIVPGSAPPIPVSINTVNGGNPYGTNAQNSVYFVNNELSSRGTNAINTEMDGLTVVMSVSIKVNAGVVNHIKLAIADGSDATYDSNVFIKAGSLNDREARPGRMEINTRASYDVRIDRAVGSDGTATVGWTAKDEDGKVASPGIGAGTLTFADGETYKIITVPANTVTVELSSPTGGATIGTGHNSQKLSDIPDTDKIPPSSPTINVTASTPPTSAVAAITAEPLATVEYKLGNGDWQSYTGPITISENTTISARAINSKGLISEVSSYVVDMIISRSPQASDLAANATTGTVTVQNVPPGATIEVYDENDEIIGTAVNTGGTDGPVEVSIPGGLGDKQPVKVVQTEVGKPASQPVNLTANYDPSTAPSVENIAANATTGVVTLKNVPVSVTVSVYGQVGHDYVLLTSGTNTEGLEPFQLAVPGGLAPGQLLQVSLTEPNKAESPLTDVTAVYDSTEPLQSEQTFASATTGALTVKDVPAGAAVSVYNGTGDLIGRGSNTGESTDILIIPVDGGLEENQTIYVSITEVKKAESDTIPVKAAKEISQTLDPANIVANATENEIVLTQIPLGAAIKVLNKQSEIIGSAVHSDPATGTVKVMIPGGLEHQQEVFISITEDRKLESGTVSVIASKETTETPAEGSVLANATTDVVTVRQVPAGATVYVYDSTGKLIGQITSSGSIAGEVEVSIASGLPAGEQVKITITEKNKLESPGIIVRAVKDPSAAPSRNDVLANATNDTVIVRNVTPGAIVNVFDADTDELIGTASNEGVLSGEVRVAVEIVLRNGQELHVTVTELKKAESDPVKATAVREPSYAPDEGTILADATTKKVAVKQVPAGAAVNVYNDQNVLIGTAVNNAGSTATVTVSIEGELNDKQAIKVTLTEVRKQESQPSSATALKQPTAAAEVSDVVANATTDEVTVQRVPAGATVRVYTAGGELIGTGINDGEEMASVIVAADVDLLDGQSIQVTLSEFRKRESAAVTAVALLEPSAAPVMEGASADVNTRTIKVPSVPPKATVTAYDEKGQIIGRAVNESDAAGTVEWMVDAELEHEQPLRLTITEKGRAESIAVVVQALKSDDDAVNDAAKLLKIGFSEGDTWESVTAPLFLLTAGHYGTKISWTSSKPSVIELNEPTNHEIVSVIHRQARDTSVVLTASVSKNGKQAMRTFLLIVKASGSQKVENTDYIRNVKVSDGNDTVATLPIRRIEVTDNSGGKSNIDKVIFTQTKAEELTGAAGSGAQEVIVLIDELPGDAPEEIAVEVPAGAVAAIADGGLKLNVQTEYAVLTLDAAQIEAMKQNYLDLFFRLVPIKQESAKQEVKKEIPSAYDSMLVSVLGNPLEIDTNYSGYATDLLIPFSKSGIDIASVNLSRLRVHIIHSDGEKEMQQGTIVFNAQNEPIGIRIQIDKFSTFSIVELQNYPYTPASNIGSSTIKANLGSDNDADPTTALDVEVKRSISQDGSRFDSIVIAPEQVKDVIAEVRDKGQNGIKIVIPDKNNEVRSTEVTLEAGAPSLFANQGIAITVETSQGTVMIPAKSLADISGAATITIDAIGASANWKPSAETINKVEAAIGSLKAPTIVGVPVQIGGSLSGRAVTVSLPVKGIEASGVKGNIGSQLALYIEKADGTSKLVKGTVVKLTDGSLKVSAEAEVGDKIAVLQWSNQDLEAFWDSIAPFHGKYMNGFPDGAFKPERGISRAQLAAAMVRGLGLESEVIESLSTGFDDVAPAHWAAGYISVAVDMGLMTGYPDGEFKPERIISRAEMALFSARYEKLSFTEHKGAVSAISDVGSHWGASAIDAIAASGIMTGYEDGTFAPNRDLKRSEAVVIINRLLRRGPLYKLESPAWSDVSETHWAYHDIAEASLDHHYDLVNEREEWKSN</sequence>
<dbReference type="Proteomes" id="UP000092024">
    <property type="component" value="Unassembled WGS sequence"/>
</dbReference>
<proteinExistence type="predicted"/>
<feature type="chain" id="PRO_5008340517" description="SLH domain-containing protein" evidence="2">
    <location>
        <begin position="31"/>
        <end position="2050"/>
    </location>
</feature>
<evidence type="ECO:0000256" key="1">
    <source>
        <dbReference type="SAM" id="MobiDB-lite"/>
    </source>
</evidence>
<name>A0A1A5YR29_9BACL</name>
<dbReference type="Pfam" id="PF00395">
    <property type="entry name" value="SLH"/>
    <property type="match status" value="3"/>
</dbReference>
<dbReference type="EMBL" id="LYPA01000029">
    <property type="protein sequence ID" value="OBR68077.1"/>
    <property type="molecule type" value="Genomic_DNA"/>
</dbReference>
<dbReference type="InterPro" id="IPR049804">
    <property type="entry name" value="Choice_anch_L"/>
</dbReference>
<dbReference type="Pfam" id="PF20578">
    <property type="entry name" value="aBig_2"/>
    <property type="match status" value="1"/>
</dbReference>
<evidence type="ECO:0000256" key="2">
    <source>
        <dbReference type="SAM" id="SignalP"/>
    </source>
</evidence>
<evidence type="ECO:0000259" key="3">
    <source>
        <dbReference type="PROSITE" id="PS51272"/>
    </source>
</evidence>
<comment type="caution">
    <text evidence="4">The sequence shown here is derived from an EMBL/GenBank/DDBJ whole genome shotgun (WGS) entry which is preliminary data.</text>
</comment>
<dbReference type="STRING" id="1844972.A7K91_07625"/>
<accession>A0A1A5YR29</accession>
<dbReference type="OrthoDB" id="283370at2"/>
<protein>
    <recommendedName>
        <fullName evidence="3">SLH domain-containing protein</fullName>
    </recommendedName>
</protein>
<evidence type="ECO:0000313" key="5">
    <source>
        <dbReference type="Proteomes" id="UP000092024"/>
    </source>
</evidence>